<feature type="binding site" evidence="3">
    <location>
        <position position="195"/>
    </location>
    <ligand>
        <name>dimethylallyl diphosphate</name>
        <dbReference type="ChEBI" id="CHEBI:57623"/>
    </ligand>
</feature>
<comment type="caution">
    <text evidence="4">The sequence shown here is derived from an EMBL/GenBank/DDBJ whole genome shotgun (WGS) entry which is preliminary data.</text>
</comment>
<dbReference type="CDD" id="cd13929">
    <property type="entry name" value="PT-DMATS_CymD"/>
    <property type="match status" value="1"/>
</dbReference>
<organism evidence="4 5">
    <name type="scientific">Cytospora leucostoma</name>
    <dbReference type="NCBI Taxonomy" id="1230097"/>
    <lineage>
        <taxon>Eukaryota</taxon>
        <taxon>Fungi</taxon>
        <taxon>Dikarya</taxon>
        <taxon>Ascomycota</taxon>
        <taxon>Pezizomycotina</taxon>
        <taxon>Sordariomycetes</taxon>
        <taxon>Sordariomycetidae</taxon>
        <taxon>Diaporthales</taxon>
        <taxon>Cytosporaceae</taxon>
        <taxon>Cytospora</taxon>
    </lineage>
</organism>
<dbReference type="Pfam" id="PF11991">
    <property type="entry name" value="Trp_DMAT"/>
    <property type="match status" value="1"/>
</dbReference>
<dbReference type="AlphaFoldDB" id="A0A423W548"/>
<accession>A0A423W548</accession>
<feature type="binding site" evidence="3">
    <location>
        <position position="197"/>
    </location>
    <ligand>
        <name>dimethylallyl diphosphate</name>
        <dbReference type="ChEBI" id="CHEBI:57623"/>
    </ligand>
</feature>
<feature type="binding site" evidence="3">
    <location>
        <position position="357"/>
    </location>
    <ligand>
        <name>dimethylallyl diphosphate</name>
        <dbReference type="ChEBI" id="CHEBI:57623"/>
    </ligand>
</feature>
<evidence type="ECO:0000256" key="2">
    <source>
        <dbReference type="ARBA" id="ARBA00022679"/>
    </source>
</evidence>
<feature type="binding site" evidence="3">
    <location>
        <position position="262"/>
    </location>
    <ligand>
        <name>dimethylallyl diphosphate</name>
        <dbReference type="ChEBI" id="CHEBI:57623"/>
    </ligand>
</feature>
<dbReference type="InterPro" id="IPR017795">
    <property type="entry name" value="ABBA_NscD-like"/>
</dbReference>
<keyword evidence="5" id="KW-1185">Reference proteome</keyword>
<dbReference type="NCBIfam" id="TIGR03429">
    <property type="entry name" value="arom_pren_DMATS"/>
    <property type="match status" value="1"/>
</dbReference>
<dbReference type="EMBL" id="LKEB01000061">
    <property type="protein sequence ID" value="ROV98477.1"/>
    <property type="molecule type" value="Genomic_DNA"/>
</dbReference>
<feature type="binding site" evidence="3">
    <location>
        <position position="111"/>
    </location>
    <ligand>
        <name>dimethylallyl diphosphate</name>
        <dbReference type="ChEBI" id="CHEBI:57623"/>
    </ligand>
</feature>
<dbReference type="InParanoid" id="A0A423W548"/>
<sequence>MTQVPCSQPVAAPPTKAWKSLSQWLPPRDVDSDYWWKLTGEHLATMLDAAGYTLQRQYDALLFHYHWIVPYMGPKPKPDGSLQWPSLLGVEGSPMEYSWKWNTPTSEPDVRFTMEAINRFAGTSLDPLNQTASREMLHRISEAVPTIDLTWVNHFFATLFDHDISKYNAEAAAGAHFATSVCHAVEFLPKGLSLKTYFVPRRLGHEGQIPLALWEESLGKLNPDSAARATLYDFLNNNPEGKHLSPFMLAVDDVVPEKSRLKFYFQTPHTSFSSVREIITLGGRISVPEEKLEDLRTLIAAVTGLEDDFPVDAEVPCAPEYDPAAKENFIELPILLSGYLYYFDIAPGAALPSIKFYTPVRRYGQDDLSLARATVAWMKAHGRGEYCDRYLSMLQSLSQHRRLDEGKGLQTYVSCLIKKDGELDITSYIGPEAFDPARLNGSKVNGTKVNGTKG</sequence>
<feature type="binding site" evidence="3">
    <location>
        <position position="96"/>
    </location>
    <ligand>
        <name>L-tryptophan</name>
        <dbReference type="ChEBI" id="CHEBI:57912"/>
    </ligand>
</feature>
<gene>
    <name evidence="4" type="ORF">VPNG_08538</name>
</gene>
<dbReference type="SFLD" id="SFLDS00036">
    <property type="entry name" value="Aromatic_Prenyltransferase"/>
    <property type="match status" value="1"/>
</dbReference>
<evidence type="ECO:0000313" key="4">
    <source>
        <dbReference type="EMBL" id="ROV98477.1"/>
    </source>
</evidence>
<dbReference type="PIRSF" id="PIRSF000509">
    <property type="entry name" value="Trp_DMAT"/>
    <property type="match status" value="1"/>
</dbReference>
<dbReference type="GO" id="GO:0004659">
    <property type="term" value="F:prenyltransferase activity"/>
    <property type="evidence" value="ECO:0007669"/>
    <property type="project" value="TreeGrafter"/>
</dbReference>
<dbReference type="GO" id="GO:0009820">
    <property type="term" value="P:alkaloid metabolic process"/>
    <property type="evidence" value="ECO:0007669"/>
    <property type="project" value="InterPro"/>
</dbReference>
<dbReference type="InterPro" id="IPR012148">
    <property type="entry name" value="ABBA_DMATS-like"/>
</dbReference>
<keyword evidence="2" id="KW-0808">Transferase</keyword>
<name>A0A423W548_9PEZI</name>
<dbReference type="SFLD" id="SFLDG01162">
    <property type="entry name" value="I"/>
    <property type="match status" value="1"/>
</dbReference>
<dbReference type="Proteomes" id="UP000285146">
    <property type="component" value="Unassembled WGS sequence"/>
</dbReference>
<proteinExistence type="inferred from homology"/>
<comment type="similarity">
    <text evidence="1">Belongs to the tryptophan dimethylallyltransferase family.</text>
</comment>
<evidence type="ECO:0000313" key="5">
    <source>
        <dbReference type="Proteomes" id="UP000285146"/>
    </source>
</evidence>
<dbReference type="PANTHER" id="PTHR40627:SF4">
    <property type="entry name" value="PRENYLTRANSFERASE ASQH1-RELATED"/>
    <property type="match status" value="1"/>
</dbReference>
<reference evidence="4 5" key="1">
    <citation type="submission" date="2015-09" db="EMBL/GenBank/DDBJ databases">
        <title>Host preference determinants of Valsa canker pathogens revealed by comparative genomics.</title>
        <authorList>
            <person name="Yin Z."/>
            <person name="Huang L."/>
        </authorList>
    </citation>
    <scope>NUCLEOTIDE SEQUENCE [LARGE SCALE GENOMIC DNA]</scope>
    <source>
        <strain evidence="4 5">SXYLt</strain>
    </source>
</reference>
<dbReference type="OrthoDB" id="3354387at2759"/>
<feature type="binding site" evidence="3">
    <location>
        <position position="260"/>
    </location>
    <ligand>
        <name>dimethylallyl diphosphate</name>
        <dbReference type="ChEBI" id="CHEBI:57623"/>
    </ligand>
</feature>
<dbReference type="PANTHER" id="PTHR40627">
    <property type="entry name" value="INDOLE PRENYLTRANSFERASE TDIB-RELATED"/>
    <property type="match status" value="1"/>
</dbReference>
<evidence type="ECO:0008006" key="6">
    <source>
        <dbReference type="Google" id="ProtNLM"/>
    </source>
</evidence>
<evidence type="ECO:0000256" key="1">
    <source>
        <dbReference type="ARBA" id="ARBA00010209"/>
    </source>
</evidence>
<dbReference type="STRING" id="1230097.A0A423W548"/>
<protein>
    <recommendedName>
        <fullName evidence="6">Dimethylallyl tryptophan synthase</fullName>
    </recommendedName>
</protein>
<evidence type="ECO:0000256" key="3">
    <source>
        <dbReference type="PIRSR" id="PIRSR000509-1"/>
    </source>
</evidence>
<feature type="binding site" evidence="3">
    <location>
        <position position="264"/>
    </location>
    <ligand>
        <name>dimethylallyl diphosphate</name>
        <dbReference type="ChEBI" id="CHEBI:57623"/>
    </ligand>
</feature>
<dbReference type="InterPro" id="IPR033964">
    <property type="entry name" value="ABBA"/>
</dbReference>